<dbReference type="InterPro" id="IPR036259">
    <property type="entry name" value="MFS_trans_sf"/>
</dbReference>
<feature type="transmembrane region" description="Helical" evidence="5">
    <location>
        <begin position="369"/>
        <end position="397"/>
    </location>
</feature>
<feature type="domain" description="Major facilitator superfamily (MFS) profile" evidence="6">
    <location>
        <begin position="62"/>
        <end position="596"/>
    </location>
</feature>
<accession>A0A364L467</accession>
<reference evidence="7 8" key="1">
    <citation type="journal article" date="2017" name="Biotechnol. Biofuels">
        <title>Differential beta-glucosidase expression as a function of carbon source availability in Talaromyces amestolkiae: a genomic and proteomic approach.</title>
        <authorList>
            <person name="de Eugenio L.I."/>
            <person name="Mendez-Liter J.A."/>
            <person name="Nieto-Dominguez M."/>
            <person name="Alonso L."/>
            <person name="Gil-Munoz J."/>
            <person name="Barriuso J."/>
            <person name="Prieto A."/>
            <person name="Martinez M.J."/>
        </authorList>
    </citation>
    <scope>NUCLEOTIDE SEQUENCE [LARGE SCALE GENOMIC DNA]</scope>
    <source>
        <strain evidence="7 8">CIB</strain>
    </source>
</reference>
<dbReference type="PANTHER" id="PTHR23501">
    <property type="entry name" value="MAJOR FACILITATOR SUPERFAMILY"/>
    <property type="match status" value="1"/>
</dbReference>
<dbReference type="GeneID" id="63795812"/>
<feature type="transmembrane region" description="Helical" evidence="5">
    <location>
        <begin position="121"/>
        <end position="140"/>
    </location>
</feature>
<comment type="caution">
    <text evidence="7">The sequence shown here is derived from an EMBL/GenBank/DDBJ whole genome shotgun (WGS) entry which is preliminary data.</text>
</comment>
<dbReference type="Pfam" id="PF07690">
    <property type="entry name" value="MFS_1"/>
    <property type="match status" value="1"/>
</dbReference>
<dbReference type="AlphaFoldDB" id="A0A364L467"/>
<feature type="transmembrane region" description="Helical" evidence="5">
    <location>
        <begin position="152"/>
        <end position="172"/>
    </location>
</feature>
<dbReference type="OrthoDB" id="6770063at2759"/>
<dbReference type="STRING" id="1196081.A0A364L467"/>
<feature type="transmembrane region" description="Helical" evidence="5">
    <location>
        <begin position="435"/>
        <end position="456"/>
    </location>
</feature>
<dbReference type="PANTHER" id="PTHR23501:SF39">
    <property type="entry name" value="MULTIDRUG TRANSPORTER, PUTATIVE (AFU_ORTHOLOGUE AFUA_1G05010)-RELATED"/>
    <property type="match status" value="1"/>
</dbReference>
<feature type="transmembrane region" description="Helical" evidence="5">
    <location>
        <begin position="293"/>
        <end position="312"/>
    </location>
</feature>
<feature type="transmembrane region" description="Helical" evidence="5">
    <location>
        <begin position="235"/>
        <end position="257"/>
    </location>
</feature>
<proteinExistence type="predicted"/>
<evidence type="ECO:0000256" key="3">
    <source>
        <dbReference type="ARBA" id="ARBA00022989"/>
    </source>
</evidence>
<evidence type="ECO:0000256" key="1">
    <source>
        <dbReference type="ARBA" id="ARBA00004141"/>
    </source>
</evidence>
<evidence type="ECO:0000313" key="8">
    <source>
        <dbReference type="Proteomes" id="UP000249363"/>
    </source>
</evidence>
<feature type="transmembrane region" description="Helical" evidence="5">
    <location>
        <begin position="569"/>
        <end position="596"/>
    </location>
</feature>
<evidence type="ECO:0000256" key="2">
    <source>
        <dbReference type="ARBA" id="ARBA00022692"/>
    </source>
</evidence>
<dbReference type="PROSITE" id="PS50850">
    <property type="entry name" value="MFS"/>
    <property type="match status" value="1"/>
</dbReference>
<sequence>MIKFVYRQAKKYIPYSYQSSIQRLTTPISVEESGATPACRPRGNCTLCAAEKRANYTKSWGLLLGLLPAYFVASLEVTIVATALPEIASHYSEASSAWLILTSSYSIFKYTDYNLDRFGQLNWPATAFNLTSTAFIPVFGQLADTFGRYASLQFAAVMSLIGSIICATAPSWPALLLGRAFQGIGAAGIDNVTMIILADQASLKEHAVNVSIFQLLNGIGYSIGPVVGGYLTKANWRYCFVLCAVIVFLGLFAIFLIRGQLKPGKLSVYHPPSGQTPTAAIIEGLSTLDYGGIFMFVTGVCLLIMGTTWGGATFPWDSAAVISSLVVGGILILLFCLYEYLLEPGRLLSRWFPRTIPMIPAALLHKKDILIICFVAVGAGATFYSIFYFVGIFFTLVKAYTASEAGTKLLYYIPGLGIGVYAAIRCCNHWPRQTFWALCLGTIFQTVGIAVLAAAVKFRDEKLVAITMALTGAGTGAVFMPSNLHVAGMFNDHLASAYSLMRFSLPFGGTIALAMMDSVFQNEIAGNSTGTSGANGYGSPTSQGLDSINVISSLPNDQQDTIRRQASTAIMFAFISIVPITALATILVMFLGNVWITTETSSQNAIVQQTGGTNEIACCEEHAGSNVDSSIAMPDAIEMRHAHCTESDSSPAETSRYTDSVYLLGLIRQQVKDGTRRV</sequence>
<protein>
    <recommendedName>
        <fullName evidence="6">Major facilitator superfamily (MFS) profile domain-containing protein</fullName>
    </recommendedName>
</protein>
<dbReference type="GO" id="GO:0022857">
    <property type="term" value="F:transmembrane transporter activity"/>
    <property type="evidence" value="ECO:0007669"/>
    <property type="project" value="InterPro"/>
</dbReference>
<comment type="subcellular location">
    <subcellularLocation>
        <location evidence="1">Membrane</location>
        <topology evidence="1">Multi-pass membrane protein</topology>
    </subcellularLocation>
</comment>
<keyword evidence="8" id="KW-1185">Reference proteome</keyword>
<feature type="transmembrane region" description="Helical" evidence="5">
    <location>
        <begin position="462"/>
        <end position="480"/>
    </location>
</feature>
<dbReference type="InterPro" id="IPR011701">
    <property type="entry name" value="MFS"/>
</dbReference>
<evidence type="ECO:0000256" key="4">
    <source>
        <dbReference type="ARBA" id="ARBA00023136"/>
    </source>
</evidence>
<organism evidence="7 8">
    <name type="scientific">Talaromyces amestolkiae</name>
    <dbReference type="NCBI Taxonomy" id="1196081"/>
    <lineage>
        <taxon>Eukaryota</taxon>
        <taxon>Fungi</taxon>
        <taxon>Dikarya</taxon>
        <taxon>Ascomycota</taxon>
        <taxon>Pezizomycotina</taxon>
        <taxon>Eurotiomycetes</taxon>
        <taxon>Eurotiomycetidae</taxon>
        <taxon>Eurotiales</taxon>
        <taxon>Trichocomaceae</taxon>
        <taxon>Talaromyces</taxon>
        <taxon>Talaromyces sect. Talaromyces</taxon>
    </lineage>
</organism>
<dbReference type="Gene3D" id="1.20.1250.20">
    <property type="entry name" value="MFS general substrate transporter like domains"/>
    <property type="match status" value="1"/>
</dbReference>
<dbReference type="Proteomes" id="UP000249363">
    <property type="component" value="Unassembled WGS sequence"/>
</dbReference>
<keyword evidence="3 5" id="KW-1133">Transmembrane helix</keyword>
<feature type="transmembrane region" description="Helical" evidence="5">
    <location>
        <begin position="409"/>
        <end position="428"/>
    </location>
</feature>
<dbReference type="SUPFAM" id="SSF103473">
    <property type="entry name" value="MFS general substrate transporter"/>
    <property type="match status" value="1"/>
</dbReference>
<feature type="transmembrane region" description="Helical" evidence="5">
    <location>
        <begin position="318"/>
        <end position="341"/>
    </location>
</feature>
<dbReference type="GO" id="GO:0005886">
    <property type="term" value="C:plasma membrane"/>
    <property type="evidence" value="ECO:0007669"/>
    <property type="project" value="TreeGrafter"/>
</dbReference>
<dbReference type="RefSeq" id="XP_040735100.1">
    <property type="nucleotide sequence ID" value="XM_040879199.1"/>
</dbReference>
<name>A0A364L467_TALAM</name>
<gene>
    <name evidence="7" type="ORF">BHQ10_006596</name>
</gene>
<keyword evidence="4 5" id="KW-0472">Membrane</keyword>
<evidence type="ECO:0000313" key="7">
    <source>
        <dbReference type="EMBL" id="RAO70584.1"/>
    </source>
</evidence>
<keyword evidence="2 5" id="KW-0812">Transmembrane</keyword>
<dbReference type="EMBL" id="MIKG01000012">
    <property type="protein sequence ID" value="RAO70584.1"/>
    <property type="molecule type" value="Genomic_DNA"/>
</dbReference>
<feature type="transmembrane region" description="Helical" evidence="5">
    <location>
        <begin position="62"/>
        <end position="84"/>
    </location>
</feature>
<evidence type="ECO:0000256" key="5">
    <source>
        <dbReference type="SAM" id="Phobius"/>
    </source>
</evidence>
<evidence type="ECO:0000259" key="6">
    <source>
        <dbReference type="PROSITE" id="PS50850"/>
    </source>
</evidence>
<dbReference type="InterPro" id="IPR020846">
    <property type="entry name" value="MFS_dom"/>
</dbReference>